<sequence>MKLKSERPFKRSIVKLATTVFFGKAWAHAQNWIPGLDLRLPEALEGEGTIRFRGEPVGRLYHADLLRRAARGTVHIVGSGPSIAGVDFSKVGPGEAILLNGAINLIGSRIAEPLAIAIEDERFVWRHFALMREKIVSGAICLLSVGVIRAICENDRGWLANKRVILIDDLRKPYRTRRRSDEEIRALDFAVLDDGGAGFSRDPARGVFQGGSVAVSALQFAVFCQPRSIGLFGIDISNAGDPRFYEKVGDTAGSGIAGAAGRIVAHFLLARQLCAERNIEIRNFSPVSALIGAGFPYDSRFALAKAVNA</sequence>
<dbReference type="GO" id="GO:0016740">
    <property type="term" value="F:transferase activity"/>
    <property type="evidence" value="ECO:0007669"/>
    <property type="project" value="UniProtKB-KW"/>
</dbReference>
<comment type="caution">
    <text evidence="1">The sequence shown here is derived from an EMBL/GenBank/DDBJ whole genome shotgun (WGS) entry which is preliminary data.</text>
</comment>
<dbReference type="EMBL" id="BJZP01000003">
    <property type="protein sequence ID" value="GEO83885.1"/>
    <property type="molecule type" value="Genomic_DNA"/>
</dbReference>
<accession>A0A512HEJ6</accession>
<name>A0A512HEJ6_9HYPH</name>
<protein>
    <submittedName>
        <fullName evidence="1">Glycosyl transferase</fullName>
    </submittedName>
</protein>
<gene>
    <name evidence="1" type="ORF">RNA01_08170</name>
</gene>
<keyword evidence="1" id="KW-0808">Transferase</keyword>
<keyword evidence="2" id="KW-1185">Reference proteome</keyword>
<evidence type="ECO:0000313" key="2">
    <source>
        <dbReference type="Proteomes" id="UP000321717"/>
    </source>
</evidence>
<proteinExistence type="predicted"/>
<evidence type="ECO:0000313" key="1">
    <source>
        <dbReference type="EMBL" id="GEO83885.1"/>
    </source>
</evidence>
<dbReference type="AlphaFoldDB" id="A0A512HEJ6"/>
<reference evidence="1 2" key="1">
    <citation type="submission" date="2019-07" db="EMBL/GenBank/DDBJ databases">
        <title>Whole genome shotgun sequence of Rhizobium naphthalenivorans NBRC 107585.</title>
        <authorList>
            <person name="Hosoyama A."/>
            <person name="Uohara A."/>
            <person name="Ohji S."/>
            <person name="Ichikawa N."/>
        </authorList>
    </citation>
    <scope>NUCLEOTIDE SEQUENCE [LARGE SCALE GENOMIC DNA]</scope>
    <source>
        <strain evidence="1 2">NBRC 107585</strain>
    </source>
</reference>
<dbReference type="Proteomes" id="UP000321717">
    <property type="component" value="Unassembled WGS sequence"/>
</dbReference>
<organism evidence="1 2">
    <name type="scientific">Ciceribacter naphthalenivorans</name>
    <dbReference type="NCBI Taxonomy" id="1118451"/>
    <lineage>
        <taxon>Bacteria</taxon>
        <taxon>Pseudomonadati</taxon>
        <taxon>Pseudomonadota</taxon>
        <taxon>Alphaproteobacteria</taxon>
        <taxon>Hyphomicrobiales</taxon>
        <taxon>Rhizobiaceae</taxon>
        <taxon>Ciceribacter</taxon>
    </lineage>
</organism>